<feature type="transmembrane region" description="Helical" evidence="1">
    <location>
        <begin position="284"/>
        <end position="304"/>
    </location>
</feature>
<feature type="transmembrane region" description="Helical" evidence="1">
    <location>
        <begin position="313"/>
        <end position="336"/>
    </location>
</feature>
<feature type="transmembrane region" description="Helical" evidence="1">
    <location>
        <begin position="835"/>
        <end position="856"/>
    </location>
</feature>
<reference evidence="3" key="1">
    <citation type="submission" date="2016-09" db="EMBL/GenBank/DDBJ databases">
        <authorList>
            <person name="Varghese N."/>
            <person name="Submissions S."/>
        </authorList>
    </citation>
    <scope>NUCLEOTIDE SEQUENCE [LARGE SCALE GENOMIC DNA]</scope>
    <source>
        <strain evidence="3">25nlg</strain>
    </source>
</reference>
<feature type="transmembrane region" description="Helical" evidence="1">
    <location>
        <begin position="141"/>
        <end position="159"/>
    </location>
</feature>
<keyword evidence="1" id="KW-0472">Membrane</keyword>
<proteinExistence type="predicted"/>
<dbReference type="Proteomes" id="UP000242662">
    <property type="component" value="Unassembled WGS sequence"/>
</dbReference>
<dbReference type="RefSeq" id="WP_176763824.1">
    <property type="nucleotide sequence ID" value="NZ_FMYM01000004.1"/>
</dbReference>
<feature type="transmembrane region" description="Helical" evidence="1">
    <location>
        <begin position="193"/>
        <end position="221"/>
    </location>
</feature>
<dbReference type="AlphaFoldDB" id="A0A1G6HWR7"/>
<dbReference type="InterPro" id="IPR018580">
    <property type="entry name" value="Uncharacterised_YfhO"/>
</dbReference>
<feature type="transmembrane region" description="Helical" evidence="1">
    <location>
        <begin position="373"/>
        <end position="394"/>
    </location>
</feature>
<feature type="transmembrane region" description="Helical" evidence="1">
    <location>
        <begin position="241"/>
        <end position="264"/>
    </location>
</feature>
<dbReference type="EMBL" id="FMYM01000004">
    <property type="protein sequence ID" value="SDB98588.1"/>
    <property type="molecule type" value="Genomic_DNA"/>
</dbReference>
<evidence type="ECO:0000313" key="3">
    <source>
        <dbReference type="Proteomes" id="UP000242662"/>
    </source>
</evidence>
<organism evidence="2 3">
    <name type="scientific">Shouchella lonarensis</name>
    <dbReference type="NCBI Taxonomy" id="1464122"/>
    <lineage>
        <taxon>Bacteria</taxon>
        <taxon>Bacillati</taxon>
        <taxon>Bacillota</taxon>
        <taxon>Bacilli</taxon>
        <taxon>Bacillales</taxon>
        <taxon>Bacillaceae</taxon>
        <taxon>Shouchella</taxon>
    </lineage>
</organism>
<gene>
    <name evidence="2" type="ORF">SAMN05421737_104212</name>
</gene>
<feature type="transmembrane region" description="Helical" evidence="1">
    <location>
        <begin position="348"/>
        <end position="366"/>
    </location>
</feature>
<keyword evidence="3" id="KW-1185">Reference proteome</keyword>
<dbReference type="PANTHER" id="PTHR38454:SF1">
    <property type="entry name" value="INTEGRAL MEMBRANE PROTEIN"/>
    <property type="match status" value="1"/>
</dbReference>
<dbReference type="Pfam" id="PF09586">
    <property type="entry name" value="YfhO"/>
    <property type="match status" value="1"/>
</dbReference>
<feature type="transmembrane region" description="Helical" evidence="1">
    <location>
        <begin position="7"/>
        <end position="29"/>
    </location>
</feature>
<evidence type="ECO:0000313" key="2">
    <source>
        <dbReference type="EMBL" id="SDB98588.1"/>
    </source>
</evidence>
<feature type="transmembrane region" description="Helical" evidence="1">
    <location>
        <begin position="400"/>
        <end position="420"/>
    </location>
</feature>
<accession>A0A1G6HWR7</accession>
<protein>
    <submittedName>
        <fullName evidence="2">Uncharacterized membrane protein YfhO</fullName>
    </submittedName>
</protein>
<sequence>MNNKKTLLWLFIASGVVALSAHAFFFYQWGHGQFMVGPNDGTAQMLPFKQFLFEQYKNGAWFYAHDFGLGGGTYSQLAYYFSTSTFFLLTSVVVYLGQWFGLFGHADTVVFWGQAAVFISTFRLMIVIFTSTLVFRYMRVPSVYAFVGAVLYGASIMYFRHAAFWEFFADSYVWLPILVLGVEKIIREKKPTWLIIGTVLTLINNFYFAYMNLIFIGLYALLRLIMRFPDDRSTRMTQIRLYIPTLLLGFMISAIAFIPAAYGFLQNYRPAFSAPIEAFKIRDIVLFTSRLWIIPAVFFVLVFIRALHKHKPFLLFTILTGLFLLFHHSPLAGSAFNGFSAPQFRFEYMGAFAVAGAVAFGLPKLLNTNRKSLFISVGCTAALFLLALLFLVFFIDPSKWLFPIQLWTVIGTTIVTLLCLCLRWQRVLVTALILCTIFIANIYQYERLFVEGNLQKTSTAFLQSDQYDGQTQSALIHQVLATDARPLPRTEWMAGFRNNTPLVQDFAGNSAYSSIFNKHLLFFYYNHLQIDMNRESVSRYNGFGDRANLHSLFQTTYKLVDPKEDTPIPYGFVLKDTNDQYHLYENELVLPFARVATAIYSEEDLAELSMLEREHAMLTGVIARDEIARDTYDATATDKMPQATIHPVGGTYEDGVLTVTEKKGGIDIKVGERAENEVDDYLSFYLKNRDATAPLFPLTVNEFETSRKSLKSIYKTEENHLTIRVQSSDTLSLRVPKGSYDLRDFQLYSESYDLLREASETNEPLDVSISNHHLHVTVPNAKDGSLLTVPVPYEKGWEVTVNGEKADLEQVNYAFLGVQLSQGDNEVRFSYLPPFFRLSVGLSSAGLILAMLWHIYRKKKTPQ</sequence>
<keyword evidence="1" id="KW-0812">Transmembrane</keyword>
<keyword evidence="1" id="KW-1133">Transmembrane helix</keyword>
<feature type="transmembrane region" description="Helical" evidence="1">
    <location>
        <begin position="77"/>
        <end position="97"/>
    </location>
</feature>
<feature type="transmembrane region" description="Helical" evidence="1">
    <location>
        <begin position="109"/>
        <end position="135"/>
    </location>
</feature>
<feature type="transmembrane region" description="Helical" evidence="1">
    <location>
        <begin position="427"/>
        <end position="445"/>
    </location>
</feature>
<name>A0A1G6HWR7_9BACI</name>
<dbReference type="PANTHER" id="PTHR38454">
    <property type="entry name" value="INTEGRAL MEMBRANE PROTEIN-RELATED"/>
    <property type="match status" value="1"/>
</dbReference>
<evidence type="ECO:0000256" key="1">
    <source>
        <dbReference type="SAM" id="Phobius"/>
    </source>
</evidence>
<dbReference type="STRING" id="1464122.SAMN05421737_104212"/>